<reference evidence="2" key="1">
    <citation type="submission" date="2020-04" db="EMBL/GenBank/DDBJ databases">
        <title>Description of novel Gluconacetobacter.</title>
        <authorList>
            <person name="Sombolestani A."/>
        </authorList>
    </citation>
    <scope>NUCLEOTIDE SEQUENCE [LARGE SCALE GENOMIC DNA]</scope>
    <source>
        <strain evidence="2">R-71646</strain>
    </source>
</reference>
<reference evidence="1 2" key="2">
    <citation type="submission" date="2020-11" db="EMBL/GenBank/DDBJ databases">
        <title>Description of novel Gluconobacter species.</title>
        <authorList>
            <person name="Cleenwerck I."/>
            <person name="Cnockaert M."/>
            <person name="Borremans W."/>
            <person name="Wieme A.D."/>
            <person name="De Vuyst L."/>
            <person name="Vandamme P."/>
        </authorList>
    </citation>
    <scope>NUCLEOTIDE SEQUENCE [LARGE SCALE GENOMIC DNA]</scope>
    <source>
        <strain evidence="1 2">R-71646</strain>
    </source>
</reference>
<dbReference type="EMBL" id="JABCQF010000038">
    <property type="protein sequence ID" value="MBF0884162.1"/>
    <property type="molecule type" value="Genomic_DNA"/>
</dbReference>
<comment type="caution">
    <text evidence="1">The sequence shown here is derived from an EMBL/GenBank/DDBJ whole genome shotgun (WGS) entry which is preliminary data.</text>
</comment>
<organism evidence="1 2">
    <name type="scientific">Gluconobacter potus</name>
    <dbReference type="NCBI Taxonomy" id="2724927"/>
    <lineage>
        <taxon>Bacteria</taxon>
        <taxon>Pseudomonadati</taxon>
        <taxon>Pseudomonadota</taxon>
        <taxon>Alphaproteobacteria</taxon>
        <taxon>Acetobacterales</taxon>
        <taxon>Acetobacteraceae</taxon>
        <taxon>Gluconobacter</taxon>
    </lineage>
</organism>
<evidence type="ECO:0000313" key="1">
    <source>
        <dbReference type="EMBL" id="MBF0884162.1"/>
    </source>
</evidence>
<proteinExistence type="predicted"/>
<name>A0ABR9YQT7_9PROT</name>
<protein>
    <submittedName>
        <fullName evidence="1">Uncharacterized protein</fullName>
    </submittedName>
</protein>
<keyword evidence="2" id="KW-1185">Reference proteome</keyword>
<accession>A0ABR9YQT7</accession>
<sequence length="114" mass="12251">MCRVIVMGACPHDDHAQSSNWGIFNQHIWGDYNQHSQLALSLPDNIAIGAPLAPSWQTSSLFPASFLRTGDASRPVGSAYDPARSSGSRMTDWTALVPQSAGLFIASGHGEARR</sequence>
<dbReference type="Proteomes" id="UP000644588">
    <property type="component" value="Unassembled WGS sequence"/>
</dbReference>
<evidence type="ECO:0000313" key="2">
    <source>
        <dbReference type="Proteomes" id="UP000644588"/>
    </source>
</evidence>
<gene>
    <name evidence="1" type="ORF">HKD31_15805</name>
</gene>